<dbReference type="EMBL" id="RHHN01000041">
    <property type="protein sequence ID" value="RNB54237.1"/>
    <property type="molecule type" value="Genomic_DNA"/>
</dbReference>
<dbReference type="AlphaFoldDB" id="A0A3M8AUA8"/>
<feature type="chain" id="PRO_5018301305" evidence="1">
    <location>
        <begin position="27"/>
        <end position="245"/>
    </location>
</feature>
<sequence>MKKAIFLALSISLFSSSLYSASSAHAATVKSYNLDISSIDVSQIKDPQEKAAFEKFKQMLESEDAKKLIDGLKAYRDYYQVDSNGYHFVKEADKYIPADVYKLMSETFESANEELNKPEAKKVKQKSSSKVEGPVYYPDPGETTKYYGYHSKTYYFQGSNWDVGDWLYLSDEDTRWVVNVLIASTVFSYVLGKVLSLFPQTKGLALSADVITFMCGAGAAYLSNKNEGKGIYIRAYSGGIYCRAR</sequence>
<comment type="caution">
    <text evidence="3">The sequence shown here is derived from an EMBL/GenBank/DDBJ whole genome shotgun (WGS) entry which is preliminary data.</text>
</comment>
<reference evidence="2 5" key="2">
    <citation type="submission" date="2019-06" db="EMBL/GenBank/DDBJ databases">
        <title>Whole genome shotgun sequence of Brevibacillus agri NBRC 15538.</title>
        <authorList>
            <person name="Hosoyama A."/>
            <person name="Uohara A."/>
            <person name="Ohji S."/>
            <person name="Ichikawa N."/>
        </authorList>
    </citation>
    <scope>NUCLEOTIDE SEQUENCE [LARGE SCALE GENOMIC DNA]</scope>
    <source>
        <strain evidence="2 5">NBRC 15538</strain>
    </source>
</reference>
<dbReference type="Proteomes" id="UP000317180">
    <property type="component" value="Unassembled WGS sequence"/>
</dbReference>
<evidence type="ECO:0000256" key="1">
    <source>
        <dbReference type="SAM" id="SignalP"/>
    </source>
</evidence>
<dbReference type="GeneID" id="82809430"/>
<proteinExistence type="predicted"/>
<dbReference type="Proteomes" id="UP000276178">
    <property type="component" value="Unassembled WGS sequence"/>
</dbReference>
<dbReference type="RefSeq" id="WP_005831142.1">
    <property type="nucleotide sequence ID" value="NZ_BJOD01000064.1"/>
</dbReference>
<organism evidence="3 4">
    <name type="scientific">Brevibacillus agri</name>
    <dbReference type="NCBI Taxonomy" id="51101"/>
    <lineage>
        <taxon>Bacteria</taxon>
        <taxon>Bacillati</taxon>
        <taxon>Bacillota</taxon>
        <taxon>Bacilli</taxon>
        <taxon>Bacillales</taxon>
        <taxon>Paenibacillaceae</taxon>
        <taxon>Brevibacillus</taxon>
    </lineage>
</organism>
<feature type="signal peptide" evidence="1">
    <location>
        <begin position="1"/>
        <end position="26"/>
    </location>
</feature>
<name>A0A3M8AUA8_9BACL</name>
<reference evidence="3 4" key="1">
    <citation type="submission" date="2018-10" db="EMBL/GenBank/DDBJ databases">
        <title>Phylogenomics of Brevibacillus.</title>
        <authorList>
            <person name="Dunlap C."/>
        </authorList>
    </citation>
    <scope>NUCLEOTIDE SEQUENCE [LARGE SCALE GENOMIC DNA]</scope>
    <source>
        <strain evidence="3 4">NRRL NRS 1219</strain>
    </source>
</reference>
<evidence type="ECO:0000313" key="5">
    <source>
        <dbReference type="Proteomes" id="UP000317180"/>
    </source>
</evidence>
<evidence type="ECO:0000313" key="2">
    <source>
        <dbReference type="EMBL" id="GED28258.1"/>
    </source>
</evidence>
<keyword evidence="5" id="KW-1185">Reference proteome</keyword>
<dbReference type="EMBL" id="BJOD01000064">
    <property type="protein sequence ID" value="GED28258.1"/>
    <property type="molecule type" value="Genomic_DNA"/>
</dbReference>
<keyword evidence="1" id="KW-0732">Signal</keyword>
<dbReference type="OrthoDB" id="2476813at2"/>
<protein>
    <submittedName>
        <fullName evidence="3">Uncharacterized protein</fullName>
    </submittedName>
</protein>
<gene>
    <name evidence="2" type="ORF">BAG01nite_43600</name>
    <name evidence="3" type="ORF">EB820_14390</name>
</gene>
<evidence type="ECO:0000313" key="3">
    <source>
        <dbReference type="EMBL" id="RNB54237.1"/>
    </source>
</evidence>
<evidence type="ECO:0000313" key="4">
    <source>
        <dbReference type="Proteomes" id="UP000276178"/>
    </source>
</evidence>
<accession>A0A3M8AUA8</accession>